<dbReference type="GO" id="GO:0009099">
    <property type="term" value="P:L-valine biosynthetic process"/>
    <property type="evidence" value="ECO:0007669"/>
    <property type="project" value="TreeGrafter"/>
</dbReference>
<dbReference type="CDD" id="cd00568">
    <property type="entry name" value="TPP_enzymes"/>
    <property type="match status" value="1"/>
</dbReference>
<dbReference type="SUPFAM" id="SSF52467">
    <property type="entry name" value="DHS-like NAD/FAD-binding domain"/>
    <property type="match status" value="1"/>
</dbReference>
<evidence type="ECO:0000313" key="8">
    <source>
        <dbReference type="EMBL" id="ARP85622.1"/>
    </source>
</evidence>
<dbReference type="FunFam" id="3.40.50.970:FF:000007">
    <property type="entry name" value="Acetolactate synthase"/>
    <property type="match status" value="1"/>
</dbReference>
<dbReference type="InterPro" id="IPR012001">
    <property type="entry name" value="Thiamin_PyroP_enz_TPP-bd_dom"/>
</dbReference>
<keyword evidence="3 4" id="KW-0786">Thiamine pyrophosphate</keyword>
<dbReference type="SUPFAM" id="SSF52518">
    <property type="entry name" value="Thiamin diphosphate-binding fold (THDP-binding)"/>
    <property type="match status" value="2"/>
</dbReference>
<protein>
    <submittedName>
        <fullName evidence="8">Acetolactate synthase</fullName>
    </submittedName>
</protein>
<dbReference type="Gene3D" id="3.40.50.970">
    <property type="match status" value="2"/>
</dbReference>
<dbReference type="InterPro" id="IPR029035">
    <property type="entry name" value="DHS-like_NAD/FAD-binding_dom"/>
</dbReference>
<dbReference type="AlphaFoldDB" id="A0A1W6YWX9"/>
<dbReference type="PROSITE" id="PS00187">
    <property type="entry name" value="TPP_ENZYMES"/>
    <property type="match status" value="1"/>
</dbReference>
<dbReference type="Pfam" id="PF02776">
    <property type="entry name" value="TPP_enzyme_N"/>
    <property type="match status" value="1"/>
</dbReference>
<keyword evidence="9" id="KW-1185">Reference proteome</keyword>
<sequence length="564" mass="60235">MAQLNGAEAMVRMLQAYDVKHIFGLCGDTSLPFYDALYRLDHGIQHVLTRDERSAGYMADAYARVSGKVGVCEGPSGGGATYLLPGLVEANESSIPVLGITSDVAVGSRGRYPLTELDQEALYRPLTKWNRTIDRADQIPGMVRAAFRAMTGGKPGAAHLCFPYDVMKQSVDAADIWAQPEHGRFPAMRYAPDPADVARAAAILAEARSPVILCGGGVVIAGACAVLQTLAESLKAAVCVTVSGQGSLADNHPLNAGVVGSNGGIMATRDVVAAADVVLFVGCRAGSTSTEHWRFPSRDTTILHIDIDPMVVGANYRTEVGMVGDARLALEALVAEVMPRLARRRSDAVDGAILVGKARAARAAQLDALAASTERPIRPERVVKTLNRLLPDDAIVCADPGTPCPYFSAYYDASRPGRHFITNRAHGALGYSLSAAFGAWFGRPQSKCVSVMGDGSFGFTVGELETVVRHKAPLLMIVFSNSVYGWIKASQKAGYDERYYSVDFARTDHARVAEAYGVKAWRVEDPAQLETALREAMEHDGPALVDVLAQPLQDAAAPVSQWMG</sequence>
<dbReference type="EMBL" id="CP021109">
    <property type="protein sequence ID" value="ARP85622.1"/>
    <property type="molecule type" value="Genomic_DNA"/>
</dbReference>
<dbReference type="Pfam" id="PF00205">
    <property type="entry name" value="TPP_enzyme_M"/>
    <property type="match status" value="1"/>
</dbReference>
<dbReference type="GO" id="GO:0009097">
    <property type="term" value="P:isoleucine biosynthetic process"/>
    <property type="evidence" value="ECO:0007669"/>
    <property type="project" value="TreeGrafter"/>
</dbReference>
<organism evidence="8 9">
    <name type="scientific">Bordetella genomosp. 9</name>
    <dbReference type="NCBI Taxonomy" id="1416803"/>
    <lineage>
        <taxon>Bacteria</taxon>
        <taxon>Pseudomonadati</taxon>
        <taxon>Pseudomonadota</taxon>
        <taxon>Betaproteobacteria</taxon>
        <taxon>Burkholderiales</taxon>
        <taxon>Alcaligenaceae</taxon>
        <taxon>Bordetella</taxon>
    </lineage>
</organism>
<dbReference type="GO" id="GO:0005948">
    <property type="term" value="C:acetolactate synthase complex"/>
    <property type="evidence" value="ECO:0007669"/>
    <property type="project" value="TreeGrafter"/>
</dbReference>
<dbReference type="PANTHER" id="PTHR18968:SF13">
    <property type="entry name" value="ACETOLACTATE SYNTHASE CATALYTIC SUBUNIT, MITOCHONDRIAL"/>
    <property type="match status" value="1"/>
</dbReference>
<dbReference type="GO" id="GO:0000287">
    <property type="term" value="F:magnesium ion binding"/>
    <property type="evidence" value="ECO:0007669"/>
    <property type="project" value="InterPro"/>
</dbReference>
<comment type="cofactor">
    <cofactor evidence="1">
        <name>thiamine diphosphate</name>
        <dbReference type="ChEBI" id="CHEBI:58937"/>
    </cofactor>
</comment>
<dbReference type="GO" id="GO:0050660">
    <property type="term" value="F:flavin adenine dinucleotide binding"/>
    <property type="evidence" value="ECO:0007669"/>
    <property type="project" value="TreeGrafter"/>
</dbReference>
<dbReference type="RefSeq" id="WP_086071691.1">
    <property type="nucleotide sequence ID" value="NZ_CP021109.1"/>
</dbReference>
<dbReference type="GO" id="GO:0030976">
    <property type="term" value="F:thiamine pyrophosphate binding"/>
    <property type="evidence" value="ECO:0007669"/>
    <property type="project" value="InterPro"/>
</dbReference>
<dbReference type="InterPro" id="IPR029061">
    <property type="entry name" value="THDP-binding"/>
</dbReference>
<dbReference type="Gene3D" id="3.40.50.1220">
    <property type="entry name" value="TPP-binding domain"/>
    <property type="match status" value="1"/>
</dbReference>
<dbReference type="InterPro" id="IPR011766">
    <property type="entry name" value="TPP_enzyme_TPP-bd"/>
</dbReference>
<dbReference type="InterPro" id="IPR012000">
    <property type="entry name" value="Thiamin_PyroP_enz_cen_dom"/>
</dbReference>
<evidence type="ECO:0000259" key="6">
    <source>
        <dbReference type="Pfam" id="PF02775"/>
    </source>
</evidence>
<gene>
    <name evidence="8" type="ORF">CAL13_04925</name>
</gene>
<feature type="domain" description="Thiamine pyrophosphate enzyme N-terminal TPP-binding" evidence="7">
    <location>
        <begin position="5"/>
        <end position="122"/>
    </location>
</feature>
<dbReference type="InterPro" id="IPR000399">
    <property type="entry name" value="TPP-bd_CS"/>
</dbReference>
<evidence type="ECO:0000313" key="9">
    <source>
        <dbReference type="Proteomes" id="UP000194139"/>
    </source>
</evidence>
<comment type="similarity">
    <text evidence="2 4">Belongs to the TPP enzyme family.</text>
</comment>
<dbReference type="InterPro" id="IPR045229">
    <property type="entry name" value="TPP_enz"/>
</dbReference>
<proteinExistence type="inferred from homology"/>
<evidence type="ECO:0000259" key="5">
    <source>
        <dbReference type="Pfam" id="PF00205"/>
    </source>
</evidence>
<evidence type="ECO:0000256" key="3">
    <source>
        <dbReference type="ARBA" id="ARBA00023052"/>
    </source>
</evidence>
<dbReference type="Proteomes" id="UP000194139">
    <property type="component" value="Chromosome"/>
</dbReference>
<evidence type="ECO:0000256" key="4">
    <source>
        <dbReference type="RuleBase" id="RU362132"/>
    </source>
</evidence>
<dbReference type="GO" id="GO:0003984">
    <property type="term" value="F:acetolactate synthase activity"/>
    <property type="evidence" value="ECO:0007669"/>
    <property type="project" value="TreeGrafter"/>
</dbReference>
<reference evidence="8 9" key="1">
    <citation type="submission" date="2017-05" db="EMBL/GenBank/DDBJ databases">
        <title>Complete and WGS of Bordetella genogroups.</title>
        <authorList>
            <person name="Spilker T."/>
            <person name="LiPuma J."/>
        </authorList>
    </citation>
    <scope>NUCLEOTIDE SEQUENCE [LARGE SCALE GENOMIC DNA]</scope>
    <source>
        <strain evidence="8 9">AU17164</strain>
    </source>
</reference>
<name>A0A1W6YWX9_9BORD</name>
<evidence type="ECO:0000256" key="1">
    <source>
        <dbReference type="ARBA" id="ARBA00001964"/>
    </source>
</evidence>
<dbReference type="Pfam" id="PF02775">
    <property type="entry name" value="TPP_enzyme_C"/>
    <property type="match status" value="1"/>
</dbReference>
<feature type="domain" description="Thiamine pyrophosphate enzyme TPP-binding" evidence="6">
    <location>
        <begin position="404"/>
        <end position="547"/>
    </location>
</feature>
<evidence type="ECO:0000259" key="7">
    <source>
        <dbReference type="Pfam" id="PF02776"/>
    </source>
</evidence>
<feature type="domain" description="Thiamine pyrophosphate enzyme central" evidence="5">
    <location>
        <begin position="197"/>
        <end position="333"/>
    </location>
</feature>
<accession>A0A1W6YWX9</accession>
<dbReference type="CDD" id="cd07035">
    <property type="entry name" value="TPP_PYR_POX_like"/>
    <property type="match status" value="1"/>
</dbReference>
<evidence type="ECO:0000256" key="2">
    <source>
        <dbReference type="ARBA" id="ARBA00007812"/>
    </source>
</evidence>
<dbReference type="PANTHER" id="PTHR18968">
    <property type="entry name" value="THIAMINE PYROPHOSPHATE ENZYMES"/>
    <property type="match status" value="1"/>
</dbReference>